<evidence type="ECO:0000259" key="17">
    <source>
        <dbReference type="Pfam" id="PF02932"/>
    </source>
</evidence>
<keyword evidence="7 15" id="KW-0406">Ion transport</keyword>
<keyword evidence="13 15" id="KW-0407">Ion channel</keyword>
<evidence type="ECO:0000256" key="4">
    <source>
        <dbReference type="ARBA" id="ARBA00022729"/>
    </source>
</evidence>
<name>A0A8C5ECI9_GOUWI</name>
<dbReference type="GO" id="GO:0045211">
    <property type="term" value="C:postsynaptic membrane"/>
    <property type="evidence" value="ECO:0007669"/>
    <property type="project" value="InterPro"/>
</dbReference>
<dbReference type="InterPro" id="IPR006201">
    <property type="entry name" value="Neur_channel"/>
</dbReference>
<protein>
    <submittedName>
        <fullName evidence="18">Neuronal acetylcholine receptor subunit alpha-10-like</fullName>
    </submittedName>
</protein>
<evidence type="ECO:0000256" key="10">
    <source>
        <dbReference type="ARBA" id="ARBA00023170"/>
    </source>
</evidence>
<dbReference type="Gene3D" id="2.70.170.10">
    <property type="entry name" value="Neurotransmitter-gated ion-channel ligand-binding domain"/>
    <property type="match status" value="1"/>
</dbReference>
<proteinExistence type="inferred from homology"/>
<evidence type="ECO:0000256" key="5">
    <source>
        <dbReference type="ARBA" id="ARBA00022989"/>
    </source>
</evidence>
<dbReference type="InterPro" id="IPR018000">
    <property type="entry name" value="Neurotransmitter_ion_chnl_CS"/>
</dbReference>
<dbReference type="InterPro" id="IPR002394">
    <property type="entry name" value="Nicotinic_acetylcholine_rcpt"/>
</dbReference>
<dbReference type="Pfam" id="PF02931">
    <property type="entry name" value="Neur_chan_LBD"/>
    <property type="match status" value="1"/>
</dbReference>
<dbReference type="Ensembl" id="ENSGWIT00000021225.1">
    <property type="protein sequence ID" value="ENSGWIP00000019288.1"/>
    <property type="gene ID" value="ENSGWIG00000010556.1"/>
</dbReference>
<keyword evidence="3 15" id="KW-0812">Transmembrane</keyword>
<dbReference type="GO" id="GO:0022848">
    <property type="term" value="F:acetylcholine-gated monoatomic cation-selective channel activity"/>
    <property type="evidence" value="ECO:0007669"/>
    <property type="project" value="InterPro"/>
</dbReference>
<keyword evidence="12" id="KW-1071">Ligand-gated ion channel</keyword>
<evidence type="ECO:0000256" key="9">
    <source>
        <dbReference type="ARBA" id="ARBA00023157"/>
    </source>
</evidence>
<keyword evidence="11" id="KW-0325">Glycoprotein</keyword>
<dbReference type="PRINTS" id="PR00252">
    <property type="entry name" value="NRIONCHANNEL"/>
</dbReference>
<dbReference type="InterPro" id="IPR038050">
    <property type="entry name" value="Neuro_actylchol_rec"/>
</dbReference>
<feature type="transmembrane region" description="Helical" evidence="15">
    <location>
        <begin position="279"/>
        <end position="303"/>
    </location>
</feature>
<keyword evidence="6" id="KW-0770">Synapse</keyword>
<accession>A0A8C5ECI9</accession>
<keyword evidence="5 15" id="KW-1133">Transmembrane helix</keyword>
<dbReference type="Pfam" id="PF02932">
    <property type="entry name" value="Neur_chan_memb"/>
    <property type="match status" value="2"/>
</dbReference>
<feature type="domain" description="Neurotransmitter-gated ion-channel transmembrane" evidence="17">
    <location>
        <begin position="284"/>
        <end position="412"/>
    </location>
</feature>
<evidence type="ECO:0000313" key="19">
    <source>
        <dbReference type="Proteomes" id="UP000694680"/>
    </source>
</evidence>
<feature type="transmembrane region" description="Helical" evidence="15">
    <location>
        <begin position="309"/>
        <end position="330"/>
    </location>
</feature>
<dbReference type="CDD" id="cd19051">
    <property type="entry name" value="LGIC_TM_cation"/>
    <property type="match status" value="1"/>
</dbReference>
<evidence type="ECO:0000256" key="8">
    <source>
        <dbReference type="ARBA" id="ARBA00023136"/>
    </source>
</evidence>
<evidence type="ECO:0000259" key="16">
    <source>
        <dbReference type="Pfam" id="PF02931"/>
    </source>
</evidence>
<keyword evidence="10" id="KW-0675">Receptor</keyword>
<evidence type="ECO:0000256" key="3">
    <source>
        <dbReference type="ARBA" id="ARBA00022692"/>
    </source>
</evidence>
<gene>
    <name evidence="18" type="primary">LOC114475490</name>
</gene>
<dbReference type="Proteomes" id="UP000694680">
    <property type="component" value="Chromosome 14"/>
</dbReference>
<dbReference type="PROSITE" id="PS00236">
    <property type="entry name" value="NEUROTR_ION_CHANNEL"/>
    <property type="match status" value="1"/>
</dbReference>
<organism evidence="18 19">
    <name type="scientific">Gouania willdenowi</name>
    <name type="common">Blunt-snouted clingfish</name>
    <name type="synonym">Lepadogaster willdenowi</name>
    <dbReference type="NCBI Taxonomy" id="441366"/>
    <lineage>
        <taxon>Eukaryota</taxon>
        <taxon>Metazoa</taxon>
        <taxon>Chordata</taxon>
        <taxon>Craniata</taxon>
        <taxon>Vertebrata</taxon>
        <taxon>Euteleostomi</taxon>
        <taxon>Actinopterygii</taxon>
        <taxon>Neopterygii</taxon>
        <taxon>Teleostei</taxon>
        <taxon>Neoteleostei</taxon>
        <taxon>Acanthomorphata</taxon>
        <taxon>Ovalentaria</taxon>
        <taxon>Blenniimorphae</taxon>
        <taxon>Blenniiformes</taxon>
        <taxon>Gobiesocoidei</taxon>
        <taxon>Gobiesocidae</taxon>
        <taxon>Gobiesocinae</taxon>
        <taxon>Gouania</taxon>
    </lineage>
</organism>
<dbReference type="AlphaFoldDB" id="A0A8C5ECI9"/>
<evidence type="ECO:0000256" key="2">
    <source>
        <dbReference type="ARBA" id="ARBA00022475"/>
    </source>
</evidence>
<dbReference type="GO" id="GO:0004888">
    <property type="term" value="F:transmembrane signaling receptor activity"/>
    <property type="evidence" value="ECO:0007669"/>
    <property type="project" value="InterPro"/>
</dbReference>
<keyword evidence="19" id="KW-1185">Reference proteome</keyword>
<evidence type="ECO:0000256" key="15">
    <source>
        <dbReference type="RuleBase" id="RU000687"/>
    </source>
</evidence>
<evidence type="ECO:0000256" key="12">
    <source>
        <dbReference type="ARBA" id="ARBA00023286"/>
    </source>
</evidence>
<keyword evidence="9" id="KW-1015">Disulfide bond</keyword>
<dbReference type="FunFam" id="1.20.58.390:FF:000009">
    <property type="entry name" value="Cholinergic receptor nicotinic alpha 9 subunit"/>
    <property type="match status" value="1"/>
</dbReference>
<evidence type="ECO:0000256" key="11">
    <source>
        <dbReference type="ARBA" id="ARBA00023180"/>
    </source>
</evidence>
<evidence type="ECO:0000256" key="14">
    <source>
        <dbReference type="ARBA" id="ARBA00034099"/>
    </source>
</evidence>
<reference evidence="18" key="3">
    <citation type="submission" date="2025-09" db="UniProtKB">
        <authorList>
            <consortium name="Ensembl"/>
        </authorList>
    </citation>
    <scope>IDENTIFICATION</scope>
</reference>
<reference evidence="18" key="1">
    <citation type="submission" date="2020-06" db="EMBL/GenBank/DDBJ databases">
        <authorList>
            <consortium name="Wellcome Sanger Institute Data Sharing"/>
        </authorList>
    </citation>
    <scope>NUCLEOTIDE SEQUENCE [LARGE SCALE GENOMIC DNA]</scope>
</reference>
<comment type="similarity">
    <text evidence="15">Belongs to the ligand-gated ion channel (TC 1.A.9) family.</text>
</comment>
<dbReference type="InterPro" id="IPR006029">
    <property type="entry name" value="Neurotrans-gated_channel_TM"/>
</dbReference>
<dbReference type="SUPFAM" id="SSF90112">
    <property type="entry name" value="Neurotransmitter-gated ion-channel transmembrane pore"/>
    <property type="match status" value="1"/>
</dbReference>
<dbReference type="PRINTS" id="PR00254">
    <property type="entry name" value="NICOTINICR"/>
</dbReference>
<feature type="domain" description="Neurotransmitter-gated ion-channel ligand-binding" evidence="16">
    <location>
        <begin position="72"/>
        <end position="276"/>
    </location>
</feature>
<keyword evidence="4" id="KW-0732">Signal</keyword>
<dbReference type="Gene3D" id="1.20.58.390">
    <property type="entry name" value="Neurotransmitter-gated ion-channel transmembrane domain"/>
    <property type="match status" value="2"/>
</dbReference>
<dbReference type="NCBIfam" id="TIGR00860">
    <property type="entry name" value="LIC"/>
    <property type="match status" value="1"/>
</dbReference>
<dbReference type="InterPro" id="IPR036719">
    <property type="entry name" value="Neuro-gated_channel_TM_sf"/>
</dbReference>
<dbReference type="SUPFAM" id="SSF63712">
    <property type="entry name" value="Nicotinic receptor ligand binding domain-like"/>
    <property type="match status" value="1"/>
</dbReference>
<dbReference type="InterPro" id="IPR006202">
    <property type="entry name" value="Neur_chan_lig-bd"/>
</dbReference>
<evidence type="ECO:0000313" key="18">
    <source>
        <dbReference type="Ensembl" id="ENSGWIP00000019288.1"/>
    </source>
</evidence>
<evidence type="ECO:0000256" key="7">
    <source>
        <dbReference type="ARBA" id="ARBA00023065"/>
    </source>
</evidence>
<evidence type="ECO:0000256" key="13">
    <source>
        <dbReference type="ARBA" id="ARBA00023303"/>
    </source>
</evidence>
<dbReference type="FunFam" id="2.70.170.10:FF:000010">
    <property type="entry name" value="neuronal acetylcholine receptor subunit alpha-9"/>
    <property type="match status" value="1"/>
</dbReference>
<feature type="domain" description="Neurotransmitter-gated ion-channel transmembrane" evidence="17">
    <location>
        <begin position="417"/>
        <end position="483"/>
    </location>
</feature>
<sequence length="488" mass="55905">MKKQRFEITVHHSLGFDWRHKINEAANFEIKLIIEFVNRLCTHGWSIITHNEICNCPLFALVCWGAHGRFAQKLLNDLFSNYTNALRPVEDTDYIINVTLQITLSQIIDMDERNQILTTYLWVRQVWMDAFLTWKKEEYDGLDTIRIPSSYVWRPDIVLYNSADDEFSSSMETNVVLRHDGQVMWDQPAITKSSCSVDVAFFPFDLQQCPFTFGSWTHNGNQMDLINALDSADLADFVPNVEWEVLGMPAKKNVILYGCCSDPYPDITFMLHLKRRSSFYIFNLLIPCMMISFLAPLGFYLPADSGEKVSLGVTVLLALTVFQLLVAESMPPSESVPLIGKYYIATMTMVTASTALTIFIMNIHHCGPEAQPVPAWASRLILKHLARICFVQEVGENCLGSSQRKKHVLTQQESDATSAGDAHWEEGAQGREVCNHVEYIAQSYRDQRETQIRVGEWRKVAKVMDRFFMWLFFIMVFIMSILILGKAV</sequence>
<evidence type="ECO:0000256" key="1">
    <source>
        <dbReference type="ARBA" id="ARBA00022448"/>
    </source>
</evidence>
<comment type="subcellular location">
    <subcellularLocation>
        <location evidence="14">Synaptic cell membrane</location>
        <topology evidence="14">Multi-pass membrane protein</topology>
    </subcellularLocation>
</comment>
<feature type="transmembrane region" description="Helical" evidence="15">
    <location>
        <begin position="467"/>
        <end position="485"/>
    </location>
</feature>
<reference evidence="18" key="2">
    <citation type="submission" date="2025-08" db="UniProtKB">
        <authorList>
            <consortium name="Ensembl"/>
        </authorList>
    </citation>
    <scope>IDENTIFICATION</scope>
</reference>
<dbReference type="InterPro" id="IPR036734">
    <property type="entry name" value="Neur_chan_lig-bd_sf"/>
</dbReference>
<keyword evidence="2" id="KW-1003">Cell membrane</keyword>
<dbReference type="PANTHER" id="PTHR18945">
    <property type="entry name" value="NEUROTRANSMITTER GATED ION CHANNEL"/>
    <property type="match status" value="1"/>
</dbReference>
<keyword evidence="1 15" id="KW-0813">Transport</keyword>
<keyword evidence="8 15" id="KW-0472">Membrane</keyword>
<feature type="transmembrane region" description="Helical" evidence="15">
    <location>
        <begin position="342"/>
        <end position="363"/>
    </location>
</feature>
<evidence type="ECO:0000256" key="6">
    <source>
        <dbReference type="ARBA" id="ARBA00023018"/>
    </source>
</evidence>